<protein>
    <submittedName>
        <fullName evidence="1">Uncharacterized protein</fullName>
    </submittedName>
</protein>
<organism evidence="1 2">
    <name type="scientific">Microvirga vignae</name>
    <dbReference type="NCBI Taxonomy" id="1225564"/>
    <lineage>
        <taxon>Bacteria</taxon>
        <taxon>Pseudomonadati</taxon>
        <taxon>Pseudomonadota</taxon>
        <taxon>Alphaproteobacteria</taxon>
        <taxon>Hyphomicrobiales</taxon>
        <taxon>Methylobacteriaceae</taxon>
        <taxon>Microvirga</taxon>
    </lineage>
</organism>
<gene>
    <name evidence="1" type="ORF">AA309_27925</name>
</gene>
<dbReference type="PATRIC" id="fig|1225564.3.peg.97"/>
<name>A0A0H1R4R6_9HYPH</name>
<proteinExistence type="predicted"/>
<accession>A0A0H1R4R6</accession>
<dbReference type="AlphaFoldDB" id="A0A0H1R4R6"/>
<sequence>MASSLLESDAGSGLILQNKEKPALRLNAGSENVFLRLEHRTQEWTCTFGPMLLFEQRIVCAESRVHFSLTRPFGSA</sequence>
<keyword evidence="2" id="KW-1185">Reference proteome</keyword>
<evidence type="ECO:0000313" key="1">
    <source>
        <dbReference type="EMBL" id="KLK90054.1"/>
    </source>
</evidence>
<dbReference type="Proteomes" id="UP000035489">
    <property type="component" value="Unassembled WGS sequence"/>
</dbReference>
<evidence type="ECO:0000313" key="2">
    <source>
        <dbReference type="Proteomes" id="UP000035489"/>
    </source>
</evidence>
<dbReference type="EMBL" id="LCYG01000102">
    <property type="protein sequence ID" value="KLK90054.1"/>
    <property type="molecule type" value="Genomic_DNA"/>
</dbReference>
<comment type="caution">
    <text evidence="1">The sequence shown here is derived from an EMBL/GenBank/DDBJ whole genome shotgun (WGS) entry which is preliminary data.</text>
</comment>
<reference evidence="1 2" key="1">
    <citation type="submission" date="2015-05" db="EMBL/GenBank/DDBJ databases">
        <title>Draft genome sequence of Microvirga vignae strain BR3299, a novel nitrogen fixing bacteria isolated from Brazil semi-aired region.</title>
        <authorList>
            <person name="Zilli J.E."/>
            <person name="Passos S.R."/>
            <person name="Leite J."/>
            <person name="Baldani J.I."/>
            <person name="Xavier G.R."/>
            <person name="Rumjaneck N.G."/>
            <person name="Simoes-Araujo J.L."/>
        </authorList>
    </citation>
    <scope>NUCLEOTIDE SEQUENCE [LARGE SCALE GENOMIC DNA]</scope>
    <source>
        <strain evidence="1 2">BR3299</strain>
    </source>
</reference>